<dbReference type="AlphaFoldDB" id="A0A382EB71"/>
<dbReference type="GO" id="GO:0005886">
    <property type="term" value="C:plasma membrane"/>
    <property type="evidence" value="ECO:0007669"/>
    <property type="project" value="TreeGrafter"/>
</dbReference>
<evidence type="ECO:0000256" key="1">
    <source>
        <dbReference type="ARBA" id="ARBA00004141"/>
    </source>
</evidence>
<name>A0A382EB71_9ZZZZ</name>
<evidence type="ECO:0000256" key="12">
    <source>
        <dbReference type="SAM" id="Phobius"/>
    </source>
</evidence>
<feature type="transmembrane region" description="Helical" evidence="12">
    <location>
        <begin position="263"/>
        <end position="287"/>
    </location>
</feature>
<dbReference type="GO" id="GO:0008955">
    <property type="term" value="F:peptidoglycan glycosyltransferase activity"/>
    <property type="evidence" value="ECO:0007669"/>
    <property type="project" value="UniProtKB-EC"/>
</dbReference>
<organism evidence="13">
    <name type="scientific">marine metagenome</name>
    <dbReference type="NCBI Taxonomy" id="408172"/>
    <lineage>
        <taxon>unclassified sequences</taxon>
        <taxon>metagenomes</taxon>
        <taxon>ecological metagenomes</taxon>
    </lineage>
</organism>
<dbReference type="InterPro" id="IPR001182">
    <property type="entry name" value="FtsW/RodA"/>
</dbReference>
<keyword evidence="2" id="KW-0328">Glycosyltransferase</keyword>
<protein>
    <recommendedName>
        <fullName evidence="10">peptidoglycan glycosyltransferase</fullName>
        <ecNumber evidence="10">2.4.99.28</ecNumber>
    </recommendedName>
    <alternativeName>
        <fullName evidence="9">Peptidoglycan polymerase</fullName>
    </alternativeName>
</protein>
<keyword evidence="5" id="KW-0133">Cell shape</keyword>
<dbReference type="EMBL" id="UINC01043515">
    <property type="protein sequence ID" value="SVB47659.1"/>
    <property type="molecule type" value="Genomic_DNA"/>
</dbReference>
<evidence type="ECO:0000256" key="6">
    <source>
        <dbReference type="ARBA" id="ARBA00022984"/>
    </source>
</evidence>
<accession>A0A382EB71</accession>
<comment type="catalytic activity">
    <reaction evidence="11">
        <text>[GlcNAc-(1-&gt;4)-Mur2Ac(oyl-L-Ala-gamma-D-Glu-L-Lys-D-Ala-D-Ala)](n)-di-trans,octa-cis-undecaprenyl diphosphate + beta-D-GlcNAc-(1-&gt;4)-Mur2Ac(oyl-L-Ala-gamma-D-Glu-L-Lys-D-Ala-D-Ala)-di-trans,octa-cis-undecaprenyl diphosphate = [GlcNAc-(1-&gt;4)-Mur2Ac(oyl-L-Ala-gamma-D-Glu-L-Lys-D-Ala-D-Ala)](n+1)-di-trans,octa-cis-undecaprenyl diphosphate + di-trans,octa-cis-undecaprenyl diphosphate + H(+)</text>
        <dbReference type="Rhea" id="RHEA:23708"/>
        <dbReference type="Rhea" id="RHEA-COMP:9602"/>
        <dbReference type="Rhea" id="RHEA-COMP:9603"/>
        <dbReference type="ChEBI" id="CHEBI:15378"/>
        <dbReference type="ChEBI" id="CHEBI:58405"/>
        <dbReference type="ChEBI" id="CHEBI:60033"/>
        <dbReference type="ChEBI" id="CHEBI:78435"/>
        <dbReference type="EC" id="2.4.99.28"/>
    </reaction>
</comment>
<evidence type="ECO:0000256" key="7">
    <source>
        <dbReference type="ARBA" id="ARBA00022989"/>
    </source>
</evidence>
<evidence type="ECO:0000256" key="2">
    <source>
        <dbReference type="ARBA" id="ARBA00022676"/>
    </source>
</evidence>
<feature type="transmembrane region" description="Helical" evidence="12">
    <location>
        <begin position="68"/>
        <end position="87"/>
    </location>
</feature>
<evidence type="ECO:0000256" key="3">
    <source>
        <dbReference type="ARBA" id="ARBA00022679"/>
    </source>
</evidence>
<reference evidence="13" key="1">
    <citation type="submission" date="2018-05" db="EMBL/GenBank/DDBJ databases">
        <authorList>
            <person name="Lanie J.A."/>
            <person name="Ng W.-L."/>
            <person name="Kazmierczak K.M."/>
            <person name="Andrzejewski T.M."/>
            <person name="Davidsen T.M."/>
            <person name="Wayne K.J."/>
            <person name="Tettelin H."/>
            <person name="Glass J.I."/>
            <person name="Rusch D."/>
            <person name="Podicherti R."/>
            <person name="Tsui H.-C.T."/>
            <person name="Winkler M.E."/>
        </authorList>
    </citation>
    <scope>NUCLEOTIDE SEQUENCE</scope>
</reference>
<keyword evidence="7 12" id="KW-1133">Transmembrane helix</keyword>
<feature type="transmembrane region" description="Helical" evidence="12">
    <location>
        <begin position="107"/>
        <end position="123"/>
    </location>
</feature>
<comment type="subcellular location">
    <subcellularLocation>
        <location evidence="1">Membrane</location>
        <topology evidence="1">Multi-pass membrane protein</topology>
    </subcellularLocation>
</comment>
<evidence type="ECO:0000256" key="11">
    <source>
        <dbReference type="ARBA" id="ARBA00049902"/>
    </source>
</evidence>
<keyword evidence="6" id="KW-0573">Peptidoglycan synthesis</keyword>
<dbReference type="GO" id="GO:0015648">
    <property type="term" value="F:lipid-linked peptidoglycan transporter activity"/>
    <property type="evidence" value="ECO:0007669"/>
    <property type="project" value="TreeGrafter"/>
</dbReference>
<dbReference type="GO" id="GO:0008360">
    <property type="term" value="P:regulation of cell shape"/>
    <property type="evidence" value="ECO:0007669"/>
    <property type="project" value="UniProtKB-KW"/>
</dbReference>
<keyword evidence="8 12" id="KW-0472">Membrane</keyword>
<evidence type="ECO:0000256" key="8">
    <source>
        <dbReference type="ARBA" id="ARBA00023136"/>
    </source>
</evidence>
<feature type="transmembrane region" description="Helical" evidence="12">
    <location>
        <begin position="154"/>
        <end position="171"/>
    </location>
</feature>
<gene>
    <name evidence="13" type="ORF">METZ01_LOCUS200513</name>
</gene>
<dbReference type="GO" id="GO:0032153">
    <property type="term" value="C:cell division site"/>
    <property type="evidence" value="ECO:0007669"/>
    <property type="project" value="TreeGrafter"/>
</dbReference>
<feature type="transmembrane region" description="Helical" evidence="12">
    <location>
        <begin position="43"/>
        <end position="61"/>
    </location>
</feature>
<dbReference type="PANTHER" id="PTHR30474">
    <property type="entry name" value="CELL CYCLE PROTEIN"/>
    <property type="match status" value="1"/>
</dbReference>
<dbReference type="GO" id="GO:0051301">
    <property type="term" value="P:cell division"/>
    <property type="evidence" value="ECO:0007669"/>
    <property type="project" value="InterPro"/>
</dbReference>
<feature type="non-terminal residue" evidence="13">
    <location>
        <position position="299"/>
    </location>
</feature>
<evidence type="ECO:0000256" key="10">
    <source>
        <dbReference type="ARBA" id="ARBA00044770"/>
    </source>
</evidence>
<evidence type="ECO:0000256" key="4">
    <source>
        <dbReference type="ARBA" id="ARBA00022692"/>
    </source>
</evidence>
<feature type="transmembrane region" description="Helical" evidence="12">
    <location>
        <begin position="178"/>
        <end position="194"/>
    </location>
</feature>
<dbReference type="GO" id="GO:0009252">
    <property type="term" value="P:peptidoglycan biosynthetic process"/>
    <property type="evidence" value="ECO:0007669"/>
    <property type="project" value="UniProtKB-KW"/>
</dbReference>
<feature type="transmembrane region" description="Helical" evidence="12">
    <location>
        <begin position="130"/>
        <end position="148"/>
    </location>
</feature>
<keyword evidence="3" id="KW-0808">Transferase</keyword>
<dbReference type="Pfam" id="PF01098">
    <property type="entry name" value="FTSW_RODA_SPOVE"/>
    <property type="match status" value="1"/>
</dbReference>
<evidence type="ECO:0000256" key="5">
    <source>
        <dbReference type="ARBA" id="ARBA00022960"/>
    </source>
</evidence>
<keyword evidence="4 12" id="KW-0812">Transmembrane</keyword>
<proteinExistence type="predicted"/>
<evidence type="ECO:0000256" key="9">
    <source>
        <dbReference type="ARBA" id="ARBA00032370"/>
    </source>
</evidence>
<dbReference type="EC" id="2.4.99.28" evidence="10"/>
<dbReference type="PANTHER" id="PTHR30474:SF2">
    <property type="entry name" value="PEPTIDOGLYCAN GLYCOSYLTRANSFERASE FTSW-RELATED"/>
    <property type="match status" value="1"/>
</dbReference>
<evidence type="ECO:0000313" key="13">
    <source>
        <dbReference type="EMBL" id="SVB47659.1"/>
    </source>
</evidence>
<sequence>MKWATTILVTAVAGLLSLGMVMLYSASMAQTDAAYLTMQLRWGGIGLAVCMATAVFDYRWLQRLALPVTAVTLLLLFLVLIPGVGVAKNGARRWFDLGPMLFQPSEMAKIGLIIGLAAYGAHFREKMHTLKHGLIIPGGILALSLGMIFMEPDFGTTLLIATVGGIVLIVAGANWKYVIPPAVLGLGLFAIAVFNDPVRMKRITAFLHPEQHQSDTGYQAYQAMLALGNGGATGLGLGNGRQKLGFVPEHHTDFIFSIIGEELGVVATLGVVIAFMALVVCGLYIAWKSGNRFGQLLGV</sequence>